<evidence type="ECO:0000313" key="2">
    <source>
        <dbReference type="EMBL" id="PAL20830.1"/>
    </source>
</evidence>
<dbReference type="Proteomes" id="UP000216033">
    <property type="component" value="Unassembled WGS sequence"/>
</dbReference>
<feature type="compositionally biased region" description="Polar residues" evidence="1">
    <location>
        <begin position="112"/>
        <end position="130"/>
    </location>
</feature>
<name>A0A270B7R4_9PROT</name>
<evidence type="ECO:0000256" key="1">
    <source>
        <dbReference type="SAM" id="MobiDB-lite"/>
    </source>
</evidence>
<keyword evidence="3" id="KW-1185">Reference proteome</keyword>
<accession>A0A270B7R4</accession>
<dbReference type="RefSeq" id="WP_095351939.1">
    <property type="nucleotide sequence ID" value="NZ_JABUNT010000017.1"/>
</dbReference>
<feature type="region of interest" description="Disordered" evidence="1">
    <location>
        <begin position="96"/>
        <end position="130"/>
    </location>
</feature>
<sequence>MIIILSDQDQPVTIHPGSQNIVIIPAGQTSPITLPDLNALQIQKTTINKPTRATYVARRIMPYAVIAFFSVWAGHVLSHKKNVQPIEKLATPLHSLRTLPSPEAPQPDRKALQTTHPATQENPNTAFGLN</sequence>
<proteinExistence type="predicted"/>
<dbReference type="EMBL" id="NDFP01000018">
    <property type="protein sequence ID" value="PAL20830.1"/>
    <property type="molecule type" value="Genomic_DNA"/>
</dbReference>
<evidence type="ECO:0000313" key="3">
    <source>
        <dbReference type="Proteomes" id="UP000216033"/>
    </source>
</evidence>
<reference evidence="2 3" key="1">
    <citation type="submission" date="2017-04" db="EMBL/GenBank/DDBJ databases">
        <title>Kefir bacterial isolates.</title>
        <authorList>
            <person name="Kim Y."/>
            <person name="Blasche S."/>
            <person name="Patil K.R."/>
        </authorList>
    </citation>
    <scope>NUCLEOTIDE SEQUENCE [LARGE SCALE GENOMIC DNA]</scope>
    <source>
        <strain evidence="2 3">KR-2</strain>
    </source>
</reference>
<organism evidence="2 3">
    <name type="scientific">Acetobacter syzygii</name>
    <dbReference type="NCBI Taxonomy" id="146476"/>
    <lineage>
        <taxon>Bacteria</taxon>
        <taxon>Pseudomonadati</taxon>
        <taxon>Pseudomonadota</taxon>
        <taxon>Alphaproteobacteria</taxon>
        <taxon>Acetobacterales</taxon>
        <taxon>Acetobacteraceae</taxon>
        <taxon>Acetobacter</taxon>
    </lineage>
</organism>
<protein>
    <submittedName>
        <fullName evidence="2">Uncharacterized protein</fullName>
    </submittedName>
</protein>
<comment type="caution">
    <text evidence="2">The sequence shown here is derived from an EMBL/GenBank/DDBJ whole genome shotgun (WGS) entry which is preliminary data.</text>
</comment>
<gene>
    <name evidence="2" type="ORF">B9K05_12495</name>
</gene>
<dbReference type="AlphaFoldDB" id="A0A270B7R4"/>